<dbReference type="Proteomes" id="UP000789359">
    <property type="component" value="Unassembled WGS sequence"/>
</dbReference>
<dbReference type="InterPro" id="IPR029063">
    <property type="entry name" value="SAM-dependent_MTases_sf"/>
</dbReference>
<evidence type="ECO:0000256" key="4">
    <source>
        <dbReference type="ARBA" id="ARBA00022679"/>
    </source>
</evidence>
<keyword evidence="5 7" id="KW-0949">S-adenosyl-L-methionine</keyword>
<reference evidence="8 9" key="1">
    <citation type="submission" date="2020-11" db="EMBL/GenBank/DDBJ databases">
        <authorList>
            <person name="Peeters C."/>
        </authorList>
    </citation>
    <scope>NUCLEOTIDE SEQUENCE [LARGE SCALE GENOMIC DNA]</scope>
    <source>
        <strain evidence="8 9">LMG 8286</strain>
    </source>
</reference>
<comment type="caution">
    <text evidence="8">The sequence shown here is derived from an EMBL/GenBank/DDBJ whole genome shotgun (WGS) entry which is preliminary data.</text>
</comment>
<comment type="similarity">
    <text evidence="7">Belongs to the class I-like SAM-binding methyltransferase superfamily. TrmB family.</text>
</comment>
<gene>
    <name evidence="7 8" type="primary">trmB</name>
    <name evidence="8" type="ORF">LMG8286_00227</name>
</gene>
<evidence type="ECO:0000256" key="6">
    <source>
        <dbReference type="ARBA" id="ARBA00022694"/>
    </source>
</evidence>
<dbReference type="PROSITE" id="PS51625">
    <property type="entry name" value="SAM_MT_TRMB"/>
    <property type="match status" value="1"/>
</dbReference>
<evidence type="ECO:0000256" key="5">
    <source>
        <dbReference type="ARBA" id="ARBA00022691"/>
    </source>
</evidence>
<dbReference type="EC" id="2.1.1.33" evidence="7"/>
<dbReference type="NCBIfam" id="TIGR00091">
    <property type="entry name" value="tRNA (guanosine(46)-N7)-methyltransferase TrmB"/>
    <property type="match status" value="1"/>
</dbReference>
<dbReference type="CDD" id="cd02440">
    <property type="entry name" value="AdoMet_MTases"/>
    <property type="match status" value="1"/>
</dbReference>
<dbReference type="PANTHER" id="PTHR23417">
    <property type="entry name" value="3-DEOXY-D-MANNO-OCTULOSONIC-ACID TRANSFERASE/TRNA GUANINE-N 7 - -METHYLTRANSFERASE"/>
    <property type="match status" value="1"/>
</dbReference>
<feature type="binding site" evidence="7">
    <location>
        <position position="153"/>
    </location>
    <ligand>
        <name>S-adenosyl-L-methionine</name>
        <dbReference type="ChEBI" id="CHEBI:59789"/>
    </ligand>
</feature>
<evidence type="ECO:0000256" key="3">
    <source>
        <dbReference type="ARBA" id="ARBA00022603"/>
    </source>
</evidence>
<protein>
    <recommendedName>
        <fullName evidence="7">tRNA (guanine-N(7)-)-methyltransferase</fullName>
        <ecNumber evidence="7">2.1.1.33</ecNumber>
    </recommendedName>
    <alternativeName>
        <fullName evidence="7">tRNA (guanine(46)-N(7))-methyltransferase</fullName>
    </alternativeName>
    <alternativeName>
        <fullName evidence="7">tRNA(m7G46)-methyltransferase</fullName>
    </alternativeName>
</protein>
<comment type="pathway">
    <text evidence="7">tRNA modification; N(7)-methylguanine-tRNA biosynthesis.</text>
</comment>
<dbReference type="Pfam" id="PF02390">
    <property type="entry name" value="Methyltransf_4"/>
    <property type="match status" value="1"/>
</dbReference>
<dbReference type="RefSeq" id="WP_230056032.1">
    <property type="nucleotide sequence ID" value="NZ_CAJHOE010000001.1"/>
</dbReference>
<sequence length="394" mass="45541">MPNFIAKKLKPVKYPFVKDQVELLWEVQGRGEKLICTQSLGETFFITLKQKSDGNFVVKGDKLSKPARISSLQKALCFYKDNLADDILSEAIQNKSKKEPQKLASVVEDDKILELLDFIKDYDKIFIEIGFGSGRHLLFQAKNNPDALFIGIEVYKPSIEQVSKLASVQNLQNIKLLNTDARLFLSLVGSNIIDRIYLHFPVPWDDSPHRRVVSSEFATECERVLKVGGVFELRSDSKMYVDFTCATFLELRNSKISIQKNVDLEVSSKYEDRWKSQDKDIFDLFYTAKSQSDELVALDDMVFTDTYDTKKVVQNFKNETIKYDDFFVHFEEIYHNKNGIVVIRVAFGSFNKPEHSFIKFEDKKCEYFIKKPLLTRTNLQAHEKIKEILAKCKA</sequence>
<keyword evidence="3 7" id="KW-0489">Methyltransferase</keyword>
<dbReference type="SUPFAM" id="SSF53335">
    <property type="entry name" value="S-adenosyl-L-methionine-dependent methyltransferases"/>
    <property type="match status" value="1"/>
</dbReference>
<evidence type="ECO:0000313" key="9">
    <source>
        <dbReference type="Proteomes" id="UP000789359"/>
    </source>
</evidence>
<keyword evidence="4 7" id="KW-0808">Transferase</keyword>
<feature type="binding site" evidence="7">
    <location>
        <position position="128"/>
    </location>
    <ligand>
        <name>S-adenosyl-L-methionine</name>
        <dbReference type="ChEBI" id="CHEBI:59789"/>
    </ligand>
</feature>
<name>A0ABM8Q0R0_9BACT</name>
<dbReference type="EMBL" id="CAJHOE010000001">
    <property type="protein sequence ID" value="CAD7286396.1"/>
    <property type="molecule type" value="Genomic_DNA"/>
</dbReference>
<proteinExistence type="inferred from homology"/>
<dbReference type="Gene3D" id="3.40.50.150">
    <property type="entry name" value="Vaccinia Virus protein VP39"/>
    <property type="match status" value="1"/>
</dbReference>
<evidence type="ECO:0000256" key="2">
    <source>
        <dbReference type="ARBA" id="ARBA00003015"/>
    </source>
</evidence>
<organism evidence="8 9">
    <name type="scientific">Campylobacter suis</name>
    <dbReference type="NCBI Taxonomy" id="2790657"/>
    <lineage>
        <taxon>Bacteria</taxon>
        <taxon>Pseudomonadati</taxon>
        <taxon>Campylobacterota</taxon>
        <taxon>Epsilonproteobacteria</taxon>
        <taxon>Campylobacterales</taxon>
        <taxon>Campylobacteraceae</taxon>
        <taxon>Campylobacter</taxon>
    </lineage>
</organism>
<evidence type="ECO:0000256" key="7">
    <source>
        <dbReference type="HAMAP-Rule" id="MF_01057"/>
    </source>
</evidence>
<keyword evidence="6 7" id="KW-0819">tRNA processing</keyword>
<dbReference type="NCBIfam" id="NF010719">
    <property type="entry name" value="PRK14121.1"/>
    <property type="match status" value="1"/>
</dbReference>
<feature type="binding site" evidence="7">
    <location>
        <position position="236"/>
    </location>
    <ligand>
        <name>substrate</name>
    </ligand>
</feature>
<comment type="catalytic activity">
    <reaction evidence="1 7">
        <text>guanosine(46) in tRNA + S-adenosyl-L-methionine = N(7)-methylguanosine(46) in tRNA + S-adenosyl-L-homocysteine</text>
        <dbReference type="Rhea" id="RHEA:42708"/>
        <dbReference type="Rhea" id="RHEA-COMP:10188"/>
        <dbReference type="Rhea" id="RHEA-COMP:10189"/>
        <dbReference type="ChEBI" id="CHEBI:57856"/>
        <dbReference type="ChEBI" id="CHEBI:59789"/>
        <dbReference type="ChEBI" id="CHEBI:74269"/>
        <dbReference type="ChEBI" id="CHEBI:74480"/>
        <dbReference type="EC" id="2.1.1.33"/>
    </reaction>
</comment>
<feature type="binding site" evidence="7">
    <location>
        <position position="180"/>
    </location>
    <ligand>
        <name>S-adenosyl-L-methionine</name>
        <dbReference type="ChEBI" id="CHEBI:59789"/>
    </ligand>
</feature>
<dbReference type="InterPro" id="IPR003358">
    <property type="entry name" value="tRNA_(Gua-N-7)_MeTrfase_Trmb"/>
</dbReference>
<dbReference type="PANTHER" id="PTHR23417:SF14">
    <property type="entry name" value="PENTACOTRIPEPTIDE-REPEAT REGION OF PRORP DOMAIN-CONTAINING PROTEIN"/>
    <property type="match status" value="1"/>
</dbReference>
<accession>A0ABM8Q0R0</accession>
<comment type="function">
    <text evidence="2 7">Catalyzes the formation of N(7)-methylguanine at position 46 (m7G46) in tRNA.</text>
</comment>
<evidence type="ECO:0000313" key="8">
    <source>
        <dbReference type="EMBL" id="CAD7286396.1"/>
    </source>
</evidence>
<dbReference type="HAMAP" id="MF_01057">
    <property type="entry name" value="tRNA_methyltr_TrmB"/>
    <property type="match status" value="1"/>
</dbReference>
<comment type="caution">
    <text evidence="7">Lacks conserved residue(s) required for the propagation of feature annotation.</text>
</comment>
<keyword evidence="9" id="KW-1185">Reference proteome</keyword>
<dbReference type="GO" id="GO:0008176">
    <property type="term" value="F:tRNA (guanine(46)-N7)-methyltransferase activity"/>
    <property type="evidence" value="ECO:0007669"/>
    <property type="project" value="UniProtKB-EC"/>
</dbReference>
<dbReference type="InterPro" id="IPR055361">
    <property type="entry name" value="tRNA_methyltr_TrmB_bact"/>
</dbReference>
<evidence type="ECO:0000256" key="1">
    <source>
        <dbReference type="ARBA" id="ARBA00000142"/>
    </source>
</evidence>